<dbReference type="EMBL" id="ML987193">
    <property type="protein sequence ID" value="KAF2250614.1"/>
    <property type="molecule type" value="Genomic_DNA"/>
</dbReference>
<feature type="compositionally biased region" description="Basic and acidic residues" evidence="1">
    <location>
        <begin position="1"/>
        <end position="10"/>
    </location>
</feature>
<gene>
    <name evidence="2" type="ORF">BU26DRAFT_266877</name>
</gene>
<feature type="region of interest" description="Disordered" evidence="1">
    <location>
        <begin position="1"/>
        <end position="20"/>
    </location>
</feature>
<keyword evidence="3" id="KW-1185">Reference proteome</keyword>
<evidence type="ECO:0000313" key="2">
    <source>
        <dbReference type="EMBL" id="KAF2250614.1"/>
    </source>
</evidence>
<dbReference type="GeneID" id="54574654"/>
<name>A0A6A6IJ65_9PLEO</name>
<dbReference type="OrthoDB" id="3794788at2759"/>
<evidence type="ECO:0000256" key="1">
    <source>
        <dbReference type="SAM" id="MobiDB-lite"/>
    </source>
</evidence>
<accession>A0A6A6IJ65</accession>
<sequence>MAANDRREAVASRSRSSTPSLPPEIWANVVRHVSDDCFAWFVLRRVCRFLRHITEDVFSRYVLHNLTVRFAGEHARRILFDVWDWNEYGVDNGGGDIGYWPWERVSPLQEQFATFPFKSFTFSPADTKDRVILTLRDQSIDYEAGTNDDYFVRGDWTRECTYTRTFYLRRQCCTCDTRIETTDEVARCDCLASLFFNPSSADDLKRLINESHFVLLNDQLRSIPIPSIAVNEQTRAISLDWRRLCQSFYLNELQCRRAAAPWLRYVSMDDASGDVRVHEDEDGYHHASFEGWRTQPFLEFLGREGWLFWDQAPTGPYRRLRTRDGRVTAMDPDVLRRTA</sequence>
<evidence type="ECO:0008006" key="4">
    <source>
        <dbReference type="Google" id="ProtNLM"/>
    </source>
</evidence>
<proteinExistence type="predicted"/>
<organism evidence="2 3">
    <name type="scientific">Trematosphaeria pertusa</name>
    <dbReference type="NCBI Taxonomy" id="390896"/>
    <lineage>
        <taxon>Eukaryota</taxon>
        <taxon>Fungi</taxon>
        <taxon>Dikarya</taxon>
        <taxon>Ascomycota</taxon>
        <taxon>Pezizomycotina</taxon>
        <taxon>Dothideomycetes</taxon>
        <taxon>Pleosporomycetidae</taxon>
        <taxon>Pleosporales</taxon>
        <taxon>Massarineae</taxon>
        <taxon>Trematosphaeriaceae</taxon>
        <taxon>Trematosphaeria</taxon>
    </lineage>
</organism>
<protein>
    <recommendedName>
        <fullName evidence="4">F-box domain-containing protein</fullName>
    </recommendedName>
</protein>
<dbReference type="RefSeq" id="XP_033685618.1">
    <property type="nucleotide sequence ID" value="XM_033821324.1"/>
</dbReference>
<dbReference type="AlphaFoldDB" id="A0A6A6IJ65"/>
<evidence type="ECO:0000313" key="3">
    <source>
        <dbReference type="Proteomes" id="UP000800094"/>
    </source>
</evidence>
<dbReference type="Proteomes" id="UP000800094">
    <property type="component" value="Unassembled WGS sequence"/>
</dbReference>
<reference evidence="2" key="1">
    <citation type="journal article" date="2020" name="Stud. Mycol.">
        <title>101 Dothideomycetes genomes: a test case for predicting lifestyles and emergence of pathogens.</title>
        <authorList>
            <person name="Haridas S."/>
            <person name="Albert R."/>
            <person name="Binder M."/>
            <person name="Bloem J."/>
            <person name="Labutti K."/>
            <person name="Salamov A."/>
            <person name="Andreopoulos B."/>
            <person name="Baker S."/>
            <person name="Barry K."/>
            <person name="Bills G."/>
            <person name="Bluhm B."/>
            <person name="Cannon C."/>
            <person name="Castanera R."/>
            <person name="Culley D."/>
            <person name="Daum C."/>
            <person name="Ezra D."/>
            <person name="Gonzalez J."/>
            <person name="Henrissat B."/>
            <person name="Kuo A."/>
            <person name="Liang C."/>
            <person name="Lipzen A."/>
            <person name="Lutzoni F."/>
            <person name="Magnuson J."/>
            <person name="Mondo S."/>
            <person name="Nolan M."/>
            <person name="Ohm R."/>
            <person name="Pangilinan J."/>
            <person name="Park H.-J."/>
            <person name="Ramirez L."/>
            <person name="Alfaro M."/>
            <person name="Sun H."/>
            <person name="Tritt A."/>
            <person name="Yoshinaga Y."/>
            <person name="Zwiers L.-H."/>
            <person name="Turgeon B."/>
            <person name="Goodwin S."/>
            <person name="Spatafora J."/>
            <person name="Crous P."/>
            <person name="Grigoriev I."/>
        </authorList>
    </citation>
    <scope>NUCLEOTIDE SEQUENCE</scope>
    <source>
        <strain evidence="2">CBS 122368</strain>
    </source>
</reference>